<dbReference type="Proteomes" id="UP000315010">
    <property type="component" value="Unassembled WGS sequence"/>
</dbReference>
<sequence length="76" mass="8674">MRRQHRCLSSRDRNKMKLTADGSVGRRPSLTFEQLRGVTIVLLDIRVFDNGEVYIRAKDPLYANPGPDEVQPFNGT</sequence>
<reference evidence="2 3" key="1">
    <citation type="submission" date="2019-02" db="EMBL/GenBank/DDBJ databases">
        <title>Deep-cultivation of Planctomycetes and their phenomic and genomic characterization uncovers novel biology.</title>
        <authorList>
            <person name="Wiegand S."/>
            <person name="Jogler M."/>
            <person name="Boedeker C."/>
            <person name="Pinto D."/>
            <person name="Vollmers J."/>
            <person name="Rivas-Marin E."/>
            <person name="Kohn T."/>
            <person name="Peeters S.H."/>
            <person name="Heuer A."/>
            <person name="Rast P."/>
            <person name="Oberbeckmann S."/>
            <person name="Bunk B."/>
            <person name="Jeske O."/>
            <person name="Meyerdierks A."/>
            <person name="Storesund J.E."/>
            <person name="Kallscheuer N."/>
            <person name="Luecker S."/>
            <person name="Lage O.M."/>
            <person name="Pohl T."/>
            <person name="Merkel B.J."/>
            <person name="Hornburger P."/>
            <person name="Mueller R.-W."/>
            <person name="Bruemmer F."/>
            <person name="Labrenz M."/>
            <person name="Spormann A.M."/>
            <person name="Op Den Camp H."/>
            <person name="Overmann J."/>
            <person name="Amann R."/>
            <person name="Jetten M.S.M."/>
            <person name="Mascher T."/>
            <person name="Medema M.H."/>
            <person name="Devos D.P."/>
            <person name="Kaster A.-K."/>
            <person name="Ovreas L."/>
            <person name="Rohde M."/>
            <person name="Galperin M.Y."/>
            <person name="Jogler C."/>
        </authorList>
    </citation>
    <scope>NUCLEOTIDE SEQUENCE [LARGE SCALE GENOMIC DNA]</scope>
    <source>
        <strain evidence="2 3">CA13</strain>
    </source>
</reference>
<gene>
    <name evidence="2" type="ORF">CA13_29260</name>
</gene>
<protein>
    <submittedName>
        <fullName evidence="2">Uncharacterized protein</fullName>
    </submittedName>
</protein>
<dbReference type="AlphaFoldDB" id="A0A5C5Z4J9"/>
<name>A0A5C5Z4J9_9BACT</name>
<keyword evidence="3" id="KW-1185">Reference proteome</keyword>
<organism evidence="2 3">
    <name type="scientific">Novipirellula herctigrandis</name>
    <dbReference type="NCBI Taxonomy" id="2527986"/>
    <lineage>
        <taxon>Bacteria</taxon>
        <taxon>Pseudomonadati</taxon>
        <taxon>Planctomycetota</taxon>
        <taxon>Planctomycetia</taxon>
        <taxon>Pirellulales</taxon>
        <taxon>Pirellulaceae</taxon>
        <taxon>Novipirellula</taxon>
    </lineage>
</organism>
<evidence type="ECO:0000256" key="1">
    <source>
        <dbReference type="SAM" id="MobiDB-lite"/>
    </source>
</evidence>
<accession>A0A5C5Z4J9</accession>
<comment type="caution">
    <text evidence="2">The sequence shown here is derived from an EMBL/GenBank/DDBJ whole genome shotgun (WGS) entry which is preliminary data.</text>
</comment>
<evidence type="ECO:0000313" key="2">
    <source>
        <dbReference type="EMBL" id="TWT81473.1"/>
    </source>
</evidence>
<feature type="region of interest" description="Disordered" evidence="1">
    <location>
        <begin position="1"/>
        <end position="23"/>
    </location>
</feature>
<evidence type="ECO:0000313" key="3">
    <source>
        <dbReference type="Proteomes" id="UP000315010"/>
    </source>
</evidence>
<proteinExistence type="predicted"/>
<dbReference type="EMBL" id="SJPJ01000001">
    <property type="protein sequence ID" value="TWT81473.1"/>
    <property type="molecule type" value="Genomic_DNA"/>
</dbReference>